<reference evidence="1" key="2">
    <citation type="submission" date="2023-06" db="EMBL/GenBank/DDBJ databases">
        <authorList>
            <person name="Swenson N.G."/>
            <person name="Wegrzyn J.L."/>
            <person name="Mcevoy S.L."/>
        </authorList>
    </citation>
    <scope>NUCLEOTIDE SEQUENCE</scope>
    <source>
        <strain evidence="1">NS2018</strain>
        <tissue evidence="1">Leaf</tissue>
    </source>
</reference>
<organism evidence="1 2">
    <name type="scientific">Acer saccharum</name>
    <name type="common">Sugar maple</name>
    <dbReference type="NCBI Taxonomy" id="4024"/>
    <lineage>
        <taxon>Eukaryota</taxon>
        <taxon>Viridiplantae</taxon>
        <taxon>Streptophyta</taxon>
        <taxon>Embryophyta</taxon>
        <taxon>Tracheophyta</taxon>
        <taxon>Spermatophyta</taxon>
        <taxon>Magnoliopsida</taxon>
        <taxon>eudicotyledons</taxon>
        <taxon>Gunneridae</taxon>
        <taxon>Pentapetalae</taxon>
        <taxon>rosids</taxon>
        <taxon>malvids</taxon>
        <taxon>Sapindales</taxon>
        <taxon>Sapindaceae</taxon>
        <taxon>Hippocastanoideae</taxon>
        <taxon>Acereae</taxon>
        <taxon>Acer</taxon>
    </lineage>
</organism>
<dbReference type="EMBL" id="JAUESC010000382">
    <property type="protein sequence ID" value="KAK0586700.1"/>
    <property type="molecule type" value="Genomic_DNA"/>
</dbReference>
<evidence type="ECO:0000313" key="1">
    <source>
        <dbReference type="EMBL" id="KAK0586700.1"/>
    </source>
</evidence>
<gene>
    <name evidence="1" type="ORF">LWI29_010959</name>
</gene>
<evidence type="ECO:0000313" key="2">
    <source>
        <dbReference type="Proteomes" id="UP001168877"/>
    </source>
</evidence>
<dbReference type="Proteomes" id="UP001168877">
    <property type="component" value="Unassembled WGS sequence"/>
</dbReference>
<dbReference type="AlphaFoldDB" id="A0AA39SAB3"/>
<keyword evidence="2" id="KW-1185">Reference proteome</keyword>
<dbReference type="PANTHER" id="PTHR45786:SF74">
    <property type="entry name" value="ATP-DEPENDENT DNA HELICASE"/>
    <property type="match status" value="1"/>
</dbReference>
<name>A0AA39SAB3_ACESA</name>
<evidence type="ECO:0008006" key="3">
    <source>
        <dbReference type="Google" id="ProtNLM"/>
    </source>
</evidence>
<proteinExistence type="predicted"/>
<sequence length="361" mass="41264">MGSSLVTDKNDNVLPLTNNVRQYFYLVANSTYCGYTLETVTRAVESTIEIRVTGNIGDKRAFGGFDSTPTENQHNSQRRTVEPWNFGAPKHVCQQCGAIVWYEERNDKSKQTSNPKYSLCCKDEKIQLPFLKDAPPFLKFILCYNGENRSTKFKENIRGYNSIFSFTSTGAKVDNTINVGGGPYVYRISRQNHHLMGSLLPSTGEKPKFAQLYIYDTENEVVNRLQALSGDNTLSSRLEFDVVSELVKMFYECNDLAKVFRMPRDRFRASKFIPIHLRLMRSRSNDSNVYNLPTGSEVAALIVRDLDDNIMRDIIVEYKSDGLQRISKLHPSFMAMQYRLLFPYGEDGFQLGIKYITNDGK</sequence>
<protein>
    <recommendedName>
        <fullName evidence="3">Helitron helicase-like domain-containing protein</fullName>
    </recommendedName>
</protein>
<reference evidence="1" key="1">
    <citation type="journal article" date="2022" name="Plant J.">
        <title>Strategies of tolerance reflected in two North American maple genomes.</title>
        <authorList>
            <person name="McEvoy S.L."/>
            <person name="Sezen U.U."/>
            <person name="Trouern-Trend A."/>
            <person name="McMahon S.M."/>
            <person name="Schaberg P.G."/>
            <person name="Yang J."/>
            <person name="Wegrzyn J.L."/>
            <person name="Swenson N.G."/>
        </authorList>
    </citation>
    <scope>NUCLEOTIDE SEQUENCE</scope>
    <source>
        <strain evidence="1">NS2018</strain>
    </source>
</reference>
<comment type="caution">
    <text evidence="1">The sequence shown here is derived from an EMBL/GenBank/DDBJ whole genome shotgun (WGS) entry which is preliminary data.</text>
</comment>
<dbReference type="PANTHER" id="PTHR45786">
    <property type="entry name" value="DNA BINDING PROTEIN-LIKE"/>
    <property type="match status" value="1"/>
</dbReference>
<accession>A0AA39SAB3</accession>